<sequence>MSTVTTFSAQATAADLHSGGFARVTSTERIVEALTRESE</sequence>
<organism evidence="1 2">
    <name type="scientific">Nesterenkonia lacusekhoensis</name>
    <dbReference type="NCBI Taxonomy" id="150832"/>
    <lineage>
        <taxon>Bacteria</taxon>
        <taxon>Bacillati</taxon>
        <taxon>Actinomycetota</taxon>
        <taxon>Actinomycetes</taxon>
        <taxon>Micrococcales</taxon>
        <taxon>Micrococcaceae</taxon>
        <taxon>Nesterenkonia</taxon>
    </lineage>
</organism>
<gene>
    <name evidence="1" type="ORF">JOF45_001223</name>
</gene>
<evidence type="ECO:0000313" key="1">
    <source>
        <dbReference type="EMBL" id="MBP2318204.1"/>
    </source>
</evidence>
<comment type="caution">
    <text evidence="1">The sequence shown here is derived from an EMBL/GenBank/DDBJ whole genome shotgun (WGS) entry which is preliminary data.</text>
</comment>
<keyword evidence="2" id="KW-1185">Reference proteome</keyword>
<proteinExistence type="predicted"/>
<evidence type="ECO:0000313" key="2">
    <source>
        <dbReference type="Proteomes" id="UP001519331"/>
    </source>
</evidence>
<dbReference type="EMBL" id="JAGINX010000001">
    <property type="protein sequence ID" value="MBP2318204.1"/>
    <property type="molecule type" value="Genomic_DNA"/>
</dbReference>
<dbReference type="Proteomes" id="UP001519331">
    <property type="component" value="Unassembled WGS sequence"/>
</dbReference>
<accession>A0ABS4T2F9</accession>
<protein>
    <submittedName>
        <fullName evidence="1">Uncharacterized protein</fullName>
    </submittedName>
</protein>
<reference evidence="1 2" key="1">
    <citation type="submission" date="2021-03" db="EMBL/GenBank/DDBJ databases">
        <title>Sequencing the genomes of 1000 actinobacteria strains.</title>
        <authorList>
            <person name="Klenk H.-P."/>
        </authorList>
    </citation>
    <scope>NUCLEOTIDE SEQUENCE [LARGE SCALE GENOMIC DNA]</scope>
    <source>
        <strain evidence="1 2">DSM 12544</strain>
    </source>
</reference>
<name>A0ABS4T2F9_9MICC</name>